<comment type="caution">
    <text evidence="2">The sequence shown here is derived from an EMBL/GenBank/DDBJ whole genome shotgun (WGS) entry which is preliminary data.</text>
</comment>
<name>A0A5C5FSP6_9BASI</name>
<evidence type="ECO:0000313" key="3">
    <source>
        <dbReference type="Proteomes" id="UP000311382"/>
    </source>
</evidence>
<keyword evidence="3" id="KW-1185">Reference proteome</keyword>
<protein>
    <recommendedName>
        <fullName evidence="4">FAR1 domain-containing protein</fullName>
    </recommendedName>
</protein>
<feature type="compositionally biased region" description="Pro residues" evidence="1">
    <location>
        <begin position="244"/>
        <end position="253"/>
    </location>
</feature>
<gene>
    <name evidence="2" type="ORF">DMC30DRAFT_441427</name>
</gene>
<evidence type="ECO:0008006" key="4">
    <source>
        <dbReference type="Google" id="ProtNLM"/>
    </source>
</evidence>
<organism evidence="2 3">
    <name type="scientific">Rhodotorula diobovata</name>
    <dbReference type="NCBI Taxonomy" id="5288"/>
    <lineage>
        <taxon>Eukaryota</taxon>
        <taxon>Fungi</taxon>
        <taxon>Dikarya</taxon>
        <taxon>Basidiomycota</taxon>
        <taxon>Pucciniomycotina</taxon>
        <taxon>Microbotryomycetes</taxon>
        <taxon>Sporidiobolales</taxon>
        <taxon>Sporidiobolaceae</taxon>
        <taxon>Rhodotorula</taxon>
    </lineage>
</organism>
<dbReference type="AlphaFoldDB" id="A0A5C5FSP6"/>
<accession>A0A5C5FSP6</accession>
<feature type="region of interest" description="Disordered" evidence="1">
    <location>
        <begin position="167"/>
        <end position="253"/>
    </location>
</feature>
<dbReference type="Proteomes" id="UP000311382">
    <property type="component" value="Unassembled WGS sequence"/>
</dbReference>
<proteinExistence type="predicted"/>
<feature type="compositionally biased region" description="Pro residues" evidence="1">
    <location>
        <begin position="223"/>
        <end position="232"/>
    </location>
</feature>
<evidence type="ECO:0000256" key="1">
    <source>
        <dbReference type="SAM" id="MobiDB-lite"/>
    </source>
</evidence>
<reference evidence="2 3" key="1">
    <citation type="submission" date="2019-03" db="EMBL/GenBank/DDBJ databases">
        <title>Rhodosporidium diobovatum UCD-FST 08-225 genome sequencing, assembly, and annotation.</title>
        <authorList>
            <person name="Fakankun I.U."/>
            <person name="Fristensky B."/>
            <person name="Levin D.B."/>
        </authorList>
    </citation>
    <scope>NUCLEOTIDE SEQUENCE [LARGE SCALE GENOMIC DNA]</scope>
    <source>
        <strain evidence="2 3">UCD-FST 08-225</strain>
    </source>
</reference>
<dbReference type="EMBL" id="SOZI01000082">
    <property type="protein sequence ID" value="TNY19873.1"/>
    <property type="molecule type" value="Genomic_DNA"/>
</dbReference>
<feature type="compositionally biased region" description="Low complexity" evidence="1">
    <location>
        <begin position="206"/>
        <end position="222"/>
    </location>
</feature>
<sequence>MSRAQAGPSKAPPNSLAFPSFGDHFSSINTFKLAAFRACLAHNVCPSPAVGASTHAHVACRFKSSLGEGPCTFFVGASNREYRGSGVAVKRVDQVEFPDTTDNFASAAALMTFLWAYARLRHFALCRRSAATRTTRFGVVCSRGHNRGPSSLPCPVRVVASLKADGRWSVDSSTHKHTHELGATATRGRDGESPQGLRKRARADSTDSAASGAVAVVGGPTPLATPAPPAPYHPRSFAPVSLQPGPPTPGPPAPLLCAPPVLSPPAPPSNTSPVIFAFLTGALPRLETSTIDTVALTLSSAGLSTKEDLTALLLFEPATVALLEKETRLREGGVQRVWSLIELQRELLSASSIEL</sequence>
<evidence type="ECO:0000313" key="2">
    <source>
        <dbReference type="EMBL" id="TNY19873.1"/>
    </source>
</evidence>